<dbReference type="GO" id="GO:0006270">
    <property type="term" value="P:DNA replication initiation"/>
    <property type="evidence" value="ECO:0007669"/>
    <property type="project" value="EnsemblFungi"/>
</dbReference>
<reference evidence="12 13" key="1">
    <citation type="submission" date="2015-01" db="EMBL/GenBank/DDBJ databases">
        <title>The Genome Sequence of Rhinocladiella mackenzie CBS 650.93.</title>
        <authorList>
            <consortium name="The Broad Institute Genomics Platform"/>
            <person name="Cuomo C."/>
            <person name="de Hoog S."/>
            <person name="Gorbushina A."/>
            <person name="Stielow B."/>
            <person name="Teixiera M."/>
            <person name="Abouelleil A."/>
            <person name="Chapman S.B."/>
            <person name="Priest M."/>
            <person name="Young S.K."/>
            <person name="Wortman J."/>
            <person name="Nusbaum C."/>
            <person name="Birren B."/>
        </authorList>
    </citation>
    <scope>NUCLEOTIDE SEQUENCE [LARGE SCALE GENOMIC DNA]</scope>
    <source>
        <strain evidence="12 13">CBS 650.93</strain>
    </source>
</reference>
<evidence type="ECO:0000313" key="12">
    <source>
        <dbReference type="EMBL" id="KIX01538.1"/>
    </source>
</evidence>
<keyword evidence="3 9" id="KW-0639">Primosome</keyword>
<dbReference type="FunFam" id="1.20.930.80:FF:000003">
    <property type="entry name" value="DNA primase large subunit"/>
    <property type="match status" value="1"/>
</dbReference>
<dbReference type="GO" id="GO:0046872">
    <property type="term" value="F:metal ion binding"/>
    <property type="evidence" value="ECO:0007669"/>
    <property type="project" value="UniProtKB-UniRule"/>
</dbReference>
<dbReference type="GO" id="GO:0003697">
    <property type="term" value="F:single-stranded DNA binding"/>
    <property type="evidence" value="ECO:0007669"/>
    <property type="project" value="EnsemblFungi"/>
</dbReference>
<keyword evidence="2 9" id="KW-0004">4Fe-4S</keyword>
<dbReference type="EMBL" id="KN847481">
    <property type="protein sequence ID" value="KIX01538.1"/>
    <property type="molecule type" value="Genomic_DNA"/>
</dbReference>
<dbReference type="GO" id="GO:0003899">
    <property type="term" value="F:DNA-directed RNA polymerase activity"/>
    <property type="evidence" value="ECO:0007669"/>
    <property type="project" value="EnsemblFungi"/>
</dbReference>
<feature type="binding site" evidence="10">
    <location>
        <position position="321"/>
    </location>
    <ligand>
        <name>[4Fe-4S] cluster</name>
        <dbReference type="ChEBI" id="CHEBI:49883"/>
    </ligand>
</feature>
<sequence length="519" mass="60340">MIRSETRFDPKRKRVDHKKTQFASATYKEHDYPYRLSFYDVPPTQEISLEEFETWAIDRLRSMASSCFAWSPINQTQVLAEIESCSFRNKSPQETAAHLEPLLKKYLPLSSNSSAAGGVVDQRLKNERRKDHYSHFILRLAFSGTEDLRRRFARVETMLFKLRFQADDSRERRAFVESLNLNWELVQEDEKRELSEQLYAATPGLRRHEDENWFKVDWTRVPELVEHRTVLIRKGKAYVPMREQTSMVLTEFATRLDKGLELTSRALPRLDEDDRLTPILNHLSKNFATPDAAFSESDSSLAGAPINAANIDTLSQHFPLCMKHLHTTLRKNSHLKHYGRLQYTLFLKGIGLTLEDCLIFWRQGFKTITDDQFNKEYRYNVRHAYGDVGGDANRRGRGYAPYSCQKILTEHPPGTGEAHGCPYRHFSIDNLTSMLQATGVHDRDVLRGVKEDVEKKRFHIACNRVFEWAHKAEIKKVKDEGIWGPAELETIVHPNTYFKRSYLLKNLGNQPKQDVSMEE</sequence>
<dbReference type="HOGENOM" id="CLU_026253_1_0_1"/>
<dbReference type="VEuPathDB" id="FungiDB:Z518_09264"/>
<evidence type="ECO:0000256" key="6">
    <source>
        <dbReference type="ARBA" id="ARBA00023004"/>
    </source>
</evidence>
<dbReference type="Pfam" id="PF04104">
    <property type="entry name" value="DNA_primase_lrg"/>
    <property type="match status" value="1"/>
</dbReference>
<dbReference type="GO" id="GO:0006302">
    <property type="term" value="P:double-strand break repair"/>
    <property type="evidence" value="ECO:0007669"/>
    <property type="project" value="EnsemblFungi"/>
</dbReference>
<accession>A0A0D2GTA4</accession>
<evidence type="ECO:0000259" key="11">
    <source>
        <dbReference type="Pfam" id="PF04104"/>
    </source>
</evidence>
<dbReference type="Gene3D" id="1.20.930.80">
    <property type="match status" value="1"/>
</dbReference>
<dbReference type="CDD" id="cd07322">
    <property type="entry name" value="PriL_PriS_Eukaryotic"/>
    <property type="match status" value="1"/>
</dbReference>
<proteinExistence type="inferred from homology"/>
<dbReference type="PANTHER" id="PTHR10537">
    <property type="entry name" value="DNA PRIMASE LARGE SUBUNIT"/>
    <property type="match status" value="1"/>
</dbReference>
<dbReference type="Pfam" id="PF26466">
    <property type="entry name" value="DNA_primase_lrg_N"/>
    <property type="match status" value="1"/>
</dbReference>
<comment type="function">
    <text evidence="9">DNA primase is the polymerase that synthesizes small RNA primers for the Okazaki fragments made during discontinuous DNA replication.</text>
</comment>
<feature type="domain" description="DNA primase large subunit C-terminal" evidence="11">
    <location>
        <begin position="315"/>
        <end position="498"/>
    </location>
</feature>
<evidence type="ECO:0000256" key="10">
    <source>
        <dbReference type="PIRSR" id="PIRSR009449-1"/>
    </source>
</evidence>
<evidence type="ECO:0000313" key="13">
    <source>
        <dbReference type="Proteomes" id="UP000053617"/>
    </source>
</evidence>
<dbReference type="InterPro" id="IPR058560">
    <property type="entry name" value="DNA_primase_C"/>
</dbReference>
<comment type="similarity">
    <text evidence="1 9">Belongs to the eukaryotic-type primase large subunit family.</text>
</comment>
<dbReference type="PANTHER" id="PTHR10537:SF3">
    <property type="entry name" value="DNA PRIMASE LARGE SUBUNIT"/>
    <property type="match status" value="1"/>
</dbReference>
<dbReference type="GeneID" id="25297335"/>
<keyword evidence="5 9" id="KW-0479">Metal-binding</keyword>
<dbReference type="AlphaFoldDB" id="A0A0D2GTA4"/>
<feature type="binding site" evidence="10">
    <location>
        <position position="404"/>
    </location>
    <ligand>
        <name>[4Fe-4S] cluster</name>
        <dbReference type="ChEBI" id="CHEBI:49883"/>
    </ligand>
</feature>
<evidence type="ECO:0000256" key="4">
    <source>
        <dbReference type="ARBA" id="ARBA00022705"/>
    </source>
</evidence>
<dbReference type="STRING" id="1442369.A0A0D2GTA4"/>
<dbReference type="InterPro" id="IPR007238">
    <property type="entry name" value="DNA_primase_lsu_euk/arc"/>
</dbReference>
<dbReference type="OrthoDB" id="421393at2759"/>
<dbReference type="GO" id="GO:0005658">
    <property type="term" value="C:alpha DNA polymerase:primase complex"/>
    <property type="evidence" value="ECO:0007669"/>
    <property type="project" value="EnsemblFungi"/>
</dbReference>
<dbReference type="GO" id="GO:0005635">
    <property type="term" value="C:nuclear envelope"/>
    <property type="evidence" value="ECO:0007669"/>
    <property type="project" value="EnsemblFungi"/>
</dbReference>
<evidence type="ECO:0000256" key="2">
    <source>
        <dbReference type="ARBA" id="ARBA00022485"/>
    </source>
</evidence>
<organism evidence="12 13">
    <name type="scientific">Rhinocladiella mackenziei CBS 650.93</name>
    <dbReference type="NCBI Taxonomy" id="1442369"/>
    <lineage>
        <taxon>Eukaryota</taxon>
        <taxon>Fungi</taxon>
        <taxon>Dikarya</taxon>
        <taxon>Ascomycota</taxon>
        <taxon>Pezizomycotina</taxon>
        <taxon>Eurotiomycetes</taxon>
        <taxon>Chaetothyriomycetidae</taxon>
        <taxon>Chaetothyriales</taxon>
        <taxon>Herpotrichiellaceae</taxon>
        <taxon>Rhinocladiella</taxon>
    </lineage>
</organism>
<evidence type="ECO:0000256" key="9">
    <source>
        <dbReference type="PIRNR" id="PIRNR009449"/>
    </source>
</evidence>
<feature type="binding site" evidence="10">
    <location>
        <position position="462"/>
    </location>
    <ligand>
        <name>[4Fe-4S] cluster</name>
        <dbReference type="ChEBI" id="CHEBI:49883"/>
    </ligand>
</feature>
<evidence type="ECO:0000256" key="1">
    <source>
        <dbReference type="ARBA" id="ARBA00010564"/>
    </source>
</evidence>
<keyword evidence="6 9" id="KW-0408">Iron</keyword>
<dbReference type="GO" id="GO:0051539">
    <property type="term" value="F:4 iron, 4 sulfur cluster binding"/>
    <property type="evidence" value="ECO:0007669"/>
    <property type="project" value="UniProtKB-UniRule"/>
</dbReference>
<evidence type="ECO:0000256" key="7">
    <source>
        <dbReference type="ARBA" id="ARBA00023014"/>
    </source>
</evidence>
<keyword evidence="4 9" id="KW-0235">DNA replication</keyword>
<dbReference type="Proteomes" id="UP000053617">
    <property type="component" value="Unassembled WGS sequence"/>
</dbReference>
<keyword evidence="7 9" id="KW-0411">Iron-sulfur</keyword>
<evidence type="ECO:0000256" key="8">
    <source>
        <dbReference type="ARBA" id="ARBA00023125"/>
    </source>
</evidence>
<feature type="binding site" evidence="10">
    <location>
        <position position="421"/>
    </location>
    <ligand>
        <name>[4Fe-4S] cluster</name>
        <dbReference type="ChEBI" id="CHEBI:49883"/>
    </ligand>
</feature>
<dbReference type="GO" id="GO:0006269">
    <property type="term" value="P:DNA replication, synthesis of primer"/>
    <property type="evidence" value="ECO:0007669"/>
    <property type="project" value="UniProtKB-KW"/>
</dbReference>
<keyword evidence="8 9" id="KW-0238">DNA-binding</keyword>
<dbReference type="PIRSF" id="PIRSF009449">
    <property type="entry name" value="DNA_primase_large_subunit"/>
    <property type="match status" value="1"/>
</dbReference>
<keyword evidence="13" id="KW-1185">Reference proteome</keyword>
<comment type="cofactor">
    <cofactor evidence="9">
        <name>[4Fe-4S] cluster</name>
        <dbReference type="ChEBI" id="CHEBI:49883"/>
    </cofactor>
    <text evidence="9">Binds 1 [4Fe-4S] cluster.</text>
</comment>
<name>A0A0D2GTA4_9EURO</name>
<evidence type="ECO:0000256" key="3">
    <source>
        <dbReference type="ARBA" id="ARBA00022515"/>
    </source>
</evidence>
<protein>
    <recommendedName>
        <fullName evidence="9">DNA primase large subunit</fullName>
    </recommendedName>
</protein>
<dbReference type="InterPro" id="IPR016558">
    <property type="entry name" value="DNA_primase_lsu_euk"/>
</dbReference>
<dbReference type="RefSeq" id="XP_013268674.1">
    <property type="nucleotide sequence ID" value="XM_013413220.1"/>
</dbReference>
<evidence type="ECO:0000256" key="5">
    <source>
        <dbReference type="ARBA" id="ARBA00022723"/>
    </source>
</evidence>
<gene>
    <name evidence="12" type="ORF">Z518_09264</name>
</gene>